<dbReference type="Proteomes" id="UP000064912">
    <property type="component" value="Chromosome"/>
</dbReference>
<evidence type="ECO:0000313" key="1">
    <source>
        <dbReference type="EMBL" id="BAQ67835.1"/>
    </source>
</evidence>
<proteinExistence type="predicted"/>
<evidence type="ECO:0000313" key="3">
    <source>
        <dbReference type="Proteomes" id="UP000064912"/>
    </source>
</evidence>
<evidence type="ECO:0000313" key="2">
    <source>
        <dbReference type="EMBL" id="BAQ69440.1"/>
    </source>
</evidence>
<accession>A0A0D6B3J4</accession>
<evidence type="ECO:0008006" key="4">
    <source>
        <dbReference type="Google" id="ProtNLM"/>
    </source>
</evidence>
<sequence length="149" mass="16334">MFASKAIRHAIADLLEAAEISVDTPAGRLPVTILRSPPSGGWVKDDALPGIYMYLRREEIRPASMTRSARTITMDLILEARGADAEDQLDDMQRAVERSIAASANLGGLVMEIRPVDAEIHLERGSVIFGARRLSWSVRVEVPRADPSL</sequence>
<protein>
    <recommendedName>
        <fullName evidence="4">DUF3168 domain-containing protein</fullName>
    </recommendedName>
</protein>
<reference evidence="2 3" key="1">
    <citation type="submission" date="2015-02" db="EMBL/GenBank/DDBJ databases">
        <title>Genome sequene of Rhodovulum sulfidophilum DSM 2351.</title>
        <authorList>
            <person name="Nagao N."/>
        </authorList>
    </citation>
    <scope>NUCLEOTIDE SEQUENCE [LARGE SCALE GENOMIC DNA]</scope>
    <source>
        <strain evidence="2 3">DSM 2351</strain>
    </source>
</reference>
<dbReference type="AlphaFoldDB" id="A0A0D6B3J4"/>
<dbReference type="KEGG" id="rsu:NHU_02288"/>
<organism evidence="2 3">
    <name type="scientific">Rhodovulum sulfidophilum</name>
    <name type="common">Rhodobacter sulfidophilus</name>
    <dbReference type="NCBI Taxonomy" id="35806"/>
    <lineage>
        <taxon>Bacteria</taxon>
        <taxon>Pseudomonadati</taxon>
        <taxon>Pseudomonadota</taxon>
        <taxon>Alphaproteobacteria</taxon>
        <taxon>Rhodobacterales</taxon>
        <taxon>Paracoccaceae</taxon>
        <taxon>Rhodovulum</taxon>
    </lineage>
</organism>
<dbReference type="InterPro" id="IPR038512">
    <property type="entry name" value="GpU-like_sf"/>
</dbReference>
<dbReference type="PATRIC" id="fig|35806.4.peg.2357"/>
<gene>
    <name evidence="1" type="ORF">NHU_00666</name>
    <name evidence="2" type="ORF">NHU_02288</name>
</gene>
<dbReference type="EMBL" id="AP014800">
    <property type="protein sequence ID" value="BAQ69440.1"/>
    <property type="molecule type" value="Genomic_DNA"/>
</dbReference>
<dbReference type="KEGG" id="rsu:NHU_00666"/>
<name>A0A0D6B3J4_RHOSU</name>
<dbReference type="Gene3D" id="3.30.70.1700">
    <property type="entry name" value="Phage minor tail protein U"/>
    <property type="match status" value="1"/>
</dbReference>
<dbReference type="EMBL" id="AP014800">
    <property type="protein sequence ID" value="BAQ67835.1"/>
    <property type="molecule type" value="Genomic_DNA"/>
</dbReference>